<dbReference type="PANTHER" id="PTHR24345">
    <property type="entry name" value="SERINE/THREONINE-PROTEIN KINASE PLK"/>
    <property type="match status" value="1"/>
</dbReference>
<comment type="caution">
    <text evidence="17">The sequence shown here is derived from an EMBL/GenBank/DDBJ whole genome shotgun (WGS) entry which is preliminary data.</text>
</comment>
<dbReference type="PROSITE" id="PS50078">
    <property type="entry name" value="POLO_BOX"/>
    <property type="match status" value="2"/>
</dbReference>
<keyword evidence="8 12" id="KW-0067">ATP-binding</keyword>
<comment type="subcellular location">
    <subcellularLocation>
        <location evidence="1">Cytoplasm</location>
        <location evidence="1">Cytoskeleton</location>
        <location evidence="1">Microtubule organizing center</location>
        <location evidence="1">Centrosome</location>
    </subcellularLocation>
</comment>
<dbReference type="Gene3D" id="3.30.200.20">
    <property type="entry name" value="Phosphorylase Kinase, domain 1"/>
    <property type="match status" value="1"/>
</dbReference>
<dbReference type="Pfam" id="PF00069">
    <property type="entry name" value="Pkinase"/>
    <property type="match status" value="1"/>
</dbReference>
<evidence type="ECO:0000256" key="5">
    <source>
        <dbReference type="ARBA" id="ARBA00022737"/>
    </source>
</evidence>
<comment type="catalytic activity">
    <reaction evidence="11">
        <text>L-seryl-[protein] + ATP = O-phospho-L-seryl-[protein] + ADP + H(+)</text>
        <dbReference type="Rhea" id="RHEA:17989"/>
        <dbReference type="Rhea" id="RHEA-COMP:9863"/>
        <dbReference type="Rhea" id="RHEA-COMP:11604"/>
        <dbReference type="ChEBI" id="CHEBI:15378"/>
        <dbReference type="ChEBI" id="CHEBI:29999"/>
        <dbReference type="ChEBI" id="CHEBI:30616"/>
        <dbReference type="ChEBI" id="CHEBI:83421"/>
        <dbReference type="ChEBI" id="CHEBI:456216"/>
        <dbReference type="EC" id="2.7.11.21"/>
    </reaction>
</comment>
<dbReference type="PROSITE" id="PS00107">
    <property type="entry name" value="PROTEIN_KINASE_ATP"/>
    <property type="match status" value="1"/>
</dbReference>
<dbReference type="GO" id="GO:0005634">
    <property type="term" value="C:nucleus"/>
    <property type="evidence" value="ECO:0007669"/>
    <property type="project" value="TreeGrafter"/>
</dbReference>
<dbReference type="InterPro" id="IPR011009">
    <property type="entry name" value="Kinase-like_dom_sf"/>
</dbReference>
<dbReference type="InterPro" id="IPR033695">
    <property type="entry name" value="POLO_box_2"/>
</dbReference>
<comment type="catalytic activity">
    <reaction evidence="10 13">
        <text>L-threonyl-[protein] + ATP = O-phospho-L-threonyl-[protein] + ADP + H(+)</text>
        <dbReference type="Rhea" id="RHEA:46608"/>
        <dbReference type="Rhea" id="RHEA-COMP:11060"/>
        <dbReference type="Rhea" id="RHEA-COMP:11605"/>
        <dbReference type="ChEBI" id="CHEBI:15378"/>
        <dbReference type="ChEBI" id="CHEBI:30013"/>
        <dbReference type="ChEBI" id="CHEBI:30616"/>
        <dbReference type="ChEBI" id="CHEBI:61977"/>
        <dbReference type="ChEBI" id="CHEBI:456216"/>
        <dbReference type="EC" id="2.7.11.21"/>
    </reaction>
</comment>
<evidence type="ECO:0000259" key="16">
    <source>
        <dbReference type="PROSITE" id="PS50078"/>
    </source>
</evidence>
<dbReference type="InterPro" id="IPR000719">
    <property type="entry name" value="Prot_kinase_dom"/>
</dbReference>
<evidence type="ECO:0000256" key="1">
    <source>
        <dbReference type="ARBA" id="ARBA00004300"/>
    </source>
</evidence>
<keyword evidence="2" id="KW-0963">Cytoplasm</keyword>
<dbReference type="InterPro" id="IPR000959">
    <property type="entry name" value="POLO_box_dom"/>
</dbReference>
<evidence type="ECO:0000256" key="3">
    <source>
        <dbReference type="ARBA" id="ARBA00022527"/>
    </source>
</evidence>
<dbReference type="EC" id="2.7.11.21" evidence="13"/>
<evidence type="ECO:0000256" key="14">
    <source>
        <dbReference type="SAM" id="MobiDB-lite"/>
    </source>
</evidence>
<dbReference type="PROSITE" id="PS00108">
    <property type="entry name" value="PROTEIN_KINASE_ST"/>
    <property type="match status" value="1"/>
</dbReference>
<evidence type="ECO:0000313" key="17">
    <source>
        <dbReference type="EMBL" id="KAK6172024.1"/>
    </source>
</evidence>
<evidence type="ECO:0000313" key="18">
    <source>
        <dbReference type="Proteomes" id="UP001347796"/>
    </source>
</evidence>
<dbReference type="InterPro" id="IPR008271">
    <property type="entry name" value="Ser/Thr_kinase_AS"/>
</dbReference>
<dbReference type="EMBL" id="JAZGQO010000013">
    <property type="protein sequence ID" value="KAK6172024.1"/>
    <property type="molecule type" value="Genomic_DNA"/>
</dbReference>
<evidence type="ECO:0000256" key="6">
    <source>
        <dbReference type="ARBA" id="ARBA00022741"/>
    </source>
</evidence>
<sequence length="638" mass="72920">MSVGLLEPAIYSTSPMKELRTRVNKSDNARGPTESDQFDPNFIIYDNTTDTTYLRGRLLGKGGFARCYELLDLNSNKIYAGKIISKTRIAKPHQRQKIIREVDLQKNLKHRNVVEFHSFFEDDENVYIILENCSRKSLVHVIKHRKTLTEPEVRYYLQQLVEGAKYTHNNNIIHRDLKLGNMLLNEQMELKIADFGLATRLDFEGEKKMTVCGTPNYIAPEVLLKKGHSFSADIWAIGCIMYALLVGRPPFETTTLKETYLRITENTYTLPNSLSTLAKNLIRKCLSPIPEQRPSLDQIIQDDFFTCAYLPKVLSPACCFSVPKFPVYTKFNRPLSYADCKTDAMGKLSNALNQIQLDKEIEVVDKRPPLHPSRDNTGDLSPAIKSAVKDTISDVIPMDRSDSPPQRESSPKPRSAAMMLDVLTTCLEHMPKDVAQNPLAISDSSLVWVTKWVDYSNKYGFGFQLSSGSMGVLFNDTSRILLSPDGRSMQYYDLTGKLSAYKQDYIPEDLNRKTTLLQYFARYMDEHLIQGGDLGYHFINEPWSGSLYLKKWFRTTKAIVLYLSDGTLQVNFFDDHTKIILSYHKNDYLVTYIDSERCAKTFNIVQVIQDGCREDIFNRMSFAKTMLKNLVDIEGADI</sequence>
<dbReference type="FunFam" id="3.30.1120.30:FF:000001">
    <property type="entry name" value="Serine/threonine-protein kinase PLK"/>
    <property type="match status" value="1"/>
</dbReference>
<evidence type="ECO:0000259" key="15">
    <source>
        <dbReference type="PROSITE" id="PS50011"/>
    </source>
</evidence>
<dbReference type="GO" id="GO:0000776">
    <property type="term" value="C:kinetochore"/>
    <property type="evidence" value="ECO:0007669"/>
    <property type="project" value="TreeGrafter"/>
</dbReference>
<dbReference type="GO" id="GO:0000922">
    <property type="term" value="C:spindle pole"/>
    <property type="evidence" value="ECO:0007669"/>
    <property type="project" value="TreeGrafter"/>
</dbReference>
<dbReference type="InterPro" id="IPR033701">
    <property type="entry name" value="POLO_box_1"/>
</dbReference>
<evidence type="ECO:0000256" key="13">
    <source>
        <dbReference type="RuleBase" id="RU361162"/>
    </source>
</evidence>
<keyword evidence="6 12" id="KW-0547">Nucleotide-binding</keyword>
<keyword evidence="18" id="KW-1185">Reference proteome</keyword>
<dbReference type="FunFam" id="3.30.200.20:FF:000091">
    <property type="entry name" value="Serine/threonine-protein kinase PLK"/>
    <property type="match status" value="1"/>
</dbReference>
<evidence type="ECO:0000256" key="7">
    <source>
        <dbReference type="ARBA" id="ARBA00022777"/>
    </source>
</evidence>
<evidence type="ECO:0000256" key="2">
    <source>
        <dbReference type="ARBA" id="ARBA00022490"/>
    </source>
</evidence>
<dbReference type="GO" id="GO:0004674">
    <property type="term" value="F:protein serine/threonine kinase activity"/>
    <property type="evidence" value="ECO:0007669"/>
    <property type="project" value="UniProtKB-KW"/>
</dbReference>
<dbReference type="CDD" id="cd13117">
    <property type="entry name" value="POLO_box_2"/>
    <property type="match status" value="1"/>
</dbReference>
<dbReference type="PROSITE" id="PS50011">
    <property type="entry name" value="PROTEIN_KINASE_DOM"/>
    <property type="match status" value="1"/>
</dbReference>
<dbReference type="CDD" id="cd14099">
    <property type="entry name" value="STKc_PLK"/>
    <property type="match status" value="1"/>
</dbReference>
<dbReference type="Proteomes" id="UP001347796">
    <property type="component" value="Unassembled WGS sequence"/>
</dbReference>
<dbReference type="GO" id="GO:0007052">
    <property type="term" value="P:mitotic spindle organization"/>
    <property type="evidence" value="ECO:0007669"/>
    <property type="project" value="TreeGrafter"/>
</dbReference>
<dbReference type="SUPFAM" id="SSF56112">
    <property type="entry name" value="Protein kinase-like (PK-like)"/>
    <property type="match status" value="1"/>
</dbReference>
<keyword evidence="5" id="KW-0677">Repeat</keyword>
<feature type="binding site" evidence="12">
    <location>
        <position position="91"/>
    </location>
    <ligand>
        <name>ATP</name>
        <dbReference type="ChEBI" id="CHEBI:30616"/>
    </ligand>
</feature>
<keyword evidence="9" id="KW-0206">Cytoskeleton</keyword>
<dbReference type="GO" id="GO:0005737">
    <property type="term" value="C:cytoplasm"/>
    <property type="evidence" value="ECO:0007669"/>
    <property type="project" value="TreeGrafter"/>
</dbReference>
<reference evidence="17 18" key="1">
    <citation type="submission" date="2024-01" db="EMBL/GenBank/DDBJ databases">
        <title>The genome of the rayed Mediterranean limpet Patella caerulea (Linnaeus, 1758).</title>
        <authorList>
            <person name="Anh-Thu Weber A."/>
            <person name="Halstead-Nussloch G."/>
        </authorList>
    </citation>
    <scope>NUCLEOTIDE SEQUENCE [LARGE SCALE GENOMIC DNA]</scope>
    <source>
        <strain evidence="17">AATW-2023a</strain>
        <tissue evidence="17">Whole specimen</tissue>
    </source>
</reference>
<gene>
    <name evidence="17" type="ORF">SNE40_018426</name>
</gene>
<feature type="region of interest" description="Disordered" evidence="14">
    <location>
        <begin position="395"/>
        <end position="415"/>
    </location>
</feature>
<comment type="similarity">
    <text evidence="13">Belongs to the protein kinase superfamily. Ser/Thr protein kinase family. CDC5/Polo subfamily.</text>
</comment>
<name>A0AAN8JCF5_PATCE</name>
<feature type="domain" description="POLO box" evidence="16">
    <location>
        <begin position="448"/>
        <end position="526"/>
    </location>
</feature>
<evidence type="ECO:0000256" key="9">
    <source>
        <dbReference type="ARBA" id="ARBA00023212"/>
    </source>
</evidence>
<dbReference type="Gene3D" id="1.10.510.10">
    <property type="entry name" value="Transferase(Phosphotransferase) domain 1"/>
    <property type="match status" value="1"/>
</dbReference>
<dbReference type="GO" id="GO:0005524">
    <property type="term" value="F:ATP binding"/>
    <property type="evidence" value="ECO:0007669"/>
    <property type="project" value="UniProtKB-UniRule"/>
</dbReference>
<dbReference type="SMART" id="SM00220">
    <property type="entry name" value="S_TKc"/>
    <property type="match status" value="1"/>
</dbReference>
<keyword evidence="4 13" id="KW-0808">Transferase</keyword>
<keyword evidence="3 13" id="KW-0723">Serine/threonine-protein kinase</keyword>
<accession>A0AAN8JCF5</accession>
<dbReference type="FunFam" id="1.10.510.10:FF:001887">
    <property type="entry name" value="Uncharacterized protein"/>
    <property type="match status" value="1"/>
</dbReference>
<dbReference type="InterPro" id="IPR036947">
    <property type="entry name" value="POLO_box_dom_sf"/>
</dbReference>
<protein>
    <recommendedName>
        <fullName evidence="13">Serine/threonine-protein kinase PLK</fullName>
        <ecNumber evidence="13">2.7.11.21</ecNumber>
    </recommendedName>
    <alternativeName>
        <fullName evidence="13">Polo-like kinase</fullName>
    </alternativeName>
</protein>
<evidence type="ECO:0000256" key="11">
    <source>
        <dbReference type="ARBA" id="ARBA00048347"/>
    </source>
</evidence>
<proteinExistence type="inferred from homology"/>
<evidence type="ECO:0000256" key="4">
    <source>
        <dbReference type="ARBA" id="ARBA00022679"/>
    </source>
</evidence>
<dbReference type="GO" id="GO:0005813">
    <property type="term" value="C:centrosome"/>
    <property type="evidence" value="ECO:0007669"/>
    <property type="project" value="UniProtKB-SubCell"/>
</dbReference>
<dbReference type="PANTHER" id="PTHR24345:SF0">
    <property type="entry name" value="CELL CYCLE SERINE_THREONINE-PROTEIN KINASE CDC5_MSD2"/>
    <property type="match status" value="1"/>
</dbReference>
<dbReference type="InterPro" id="IPR017441">
    <property type="entry name" value="Protein_kinase_ATP_BS"/>
</dbReference>
<dbReference type="SUPFAM" id="SSF82615">
    <property type="entry name" value="Polo-box domain"/>
    <property type="match status" value="2"/>
</dbReference>
<evidence type="ECO:0000256" key="8">
    <source>
        <dbReference type="ARBA" id="ARBA00022840"/>
    </source>
</evidence>
<evidence type="ECO:0000256" key="10">
    <source>
        <dbReference type="ARBA" id="ARBA00047802"/>
    </source>
</evidence>
<dbReference type="AlphaFoldDB" id="A0AAN8JCF5"/>
<feature type="domain" description="POLO box" evidence="16">
    <location>
        <begin position="548"/>
        <end position="632"/>
    </location>
</feature>
<evidence type="ECO:0000256" key="12">
    <source>
        <dbReference type="PROSITE-ProRule" id="PRU10141"/>
    </source>
</evidence>
<organism evidence="17 18">
    <name type="scientific">Patella caerulea</name>
    <name type="common">Rayed Mediterranean limpet</name>
    <dbReference type="NCBI Taxonomy" id="87958"/>
    <lineage>
        <taxon>Eukaryota</taxon>
        <taxon>Metazoa</taxon>
        <taxon>Spiralia</taxon>
        <taxon>Lophotrochozoa</taxon>
        <taxon>Mollusca</taxon>
        <taxon>Gastropoda</taxon>
        <taxon>Patellogastropoda</taxon>
        <taxon>Patelloidea</taxon>
        <taxon>Patellidae</taxon>
        <taxon>Patella</taxon>
    </lineage>
</organism>
<keyword evidence="7 13" id="KW-0418">Kinase</keyword>
<dbReference type="Gene3D" id="3.30.1120.30">
    <property type="entry name" value="POLO box domain"/>
    <property type="match status" value="2"/>
</dbReference>
<dbReference type="Pfam" id="PF00659">
    <property type="entry name" value="POLO_box"/>
    <property type="match status" value="2"/>
</dbReference>
<feature type="domain" description="Protein kinase" evidence="15">
    <location>
        <begin position="53"/>
        <end position="305"/>
    </location>
</feature>
<dbReference type="CDD" id="cd13118">
    <property type="entry name" value="POLO_box_1"/>
    <property type="match status" value="1"/>
</dbReference>